<evidence type="ECO:0000313" key="2">
    <source>
        <dbReference type="Proteomes" id="UP000179934"/>
    </source>
</evidence>
<gene>
    <name evidence="1" type="ORF">BJD16_11700</name>
</gene>
<proteinExistence type="predicted"/>
<name>A0A1S2D0P0_AERSO</name>
<protein>
    <recommendedName>
        <fullName evidence="3">DUF3630 domain-containing protein</fullName>
    </recommendedName>
</protein>
<dbReference type="OrthoDB" id="6389032at2"/>
<reference evidence="1 2" key="1">
    <citation type="submission" date="2016-09" db="EMBL/GenBank/DDBJ databases">
        <title>Draft Genome Sequence of Aeromonas sobria Strain 08005, Isolated from Sick Rana catesbeiana.</title>
        <authorList>
            <person name="Yang Q."/>
        </authorList>
    </citation>
    <scope>NUCLEOTIDE SEQUENCE [LARGE SCALE GENOMIC DNA]</scope>
    <source>
        <strain evidence="1 2">08005</strain>
    </source>
</reference>
<dbReference type="STRING" id="646.BJD16_11700"/>
<dbReference type="AlphaFoldDB" id="A0A1S2D0P0"/>
<dbReference type="EMBL" id="MKFU01000008">
    <property type="protein sequence ID" value="OHY93949.1"/>
    <property type="molecule type" value="Genomic_DNA"/>
</dbReference>
<dbReference type="GeneID" id="58920751"/>
<dbReference type="Pfam" id="PF12305">
    <property type="entry name" value="DUF3630"/>
    <property type="match status" value="1"/>
</dbReference>
<dbReference type="RefSeq" id="WP_042018320.1">
    <property type="nucleotide sequence ID" value="NZ_CDBW01000004.1"/>
</dbReference>
<organism evidence="1 2">
    <name type="scientific">Aeromonas sobria</name>
    <dbReference type="NCBI Taxonomy" id="646"/>
    <lineage>
        <taxon>Bacteria</taxon>
        <taxon>Pseudomonadati</taxon>
        <taxon>Pseudomonadota</taxon>
        <taxon>Gammaproteobacteria</taxon>
        <taxon>Aeromonadales</taxon>
        <taxon>Aeromonadaceae</taxon>
        <taxon>Aeromonas</taxon>
    </lineage>
</organism>
<dbReference type="InterPro" id="IPR022080">
    <property type="entry name" value="DUF3630"/>
</dbReference>
<evidence type="ECO:0000313" key="1">
    <source>
        <dbReference type="EMBL" id="OHY93949.1"/>
    </source>
</evidence>
<sequence length="95" mass="11125">MSWQIKQIDSEAGVVTLDCPALDWDTFPVLAQALLREWELQPLEQDVGADRHSWLLEFEGSQFRLEYEHYSGCWLEAVRPADREVLLWLARQHKG</sequence>
<evidence type="ECO:0008006" key="3">
    <source>
        <dbReference type="Google" id="ProtNLM"/>
    </source>
</evidence>
<dbReference type="Proteomes" id="UP000179934">
    <property type="component" value="Unassembled WGS sequence"/>
</dbReference>
<comment type="caution">
    <text evidence="1">The sequence shown here is derived from an EMBL/GenBank/DDBJ whole genome shotgun (WGS) entry which is preliminary data.</text>
</comment>
<accession>A0A1S2D0P0</accession>